<protein>
    <recommendedName>
        <fullName evidence="3">Nucleoside triphosphate pyrophosphatase</fullName>
        <ecNumber evidence="3">3.6.1.9</ecNumber>
    </recommendedName>
    <alternativeName>
        <fullName evidence="3">Nucleotide pyrophosphatase</fullName>
        <shortName evidence="3">Nucleotide PPase</shortName>
    </alternativeName>
</protein>
<comment type="cofactor">
    <cofactor evidence="1 3">
        <name>a divalent metal cation</name>
        <dbReference type="ChEBI" id="CHEBI:60240"/>
    </cofactor>
</comment>
<dbReference type="OrthoDB" id="3527985at2"/>
<evidence type="ECO:0000256" key="3">
    <source>
        <dbReference type="HAMAP-Rule" id="MF_00528"/>
    </source>
</evidence>
<dbReference type="PANTHER" id="PTHR43213:SF5">
    <property type="entry name" value="BIFUNCTIONAL DTTP_UTP PYROPHOSPHATASE_METHYLTRANSFERASE PROTEIN-RELATED"/>
    <property type="match status" value="1"/>
</dbReference>
<keyword evidence="5" id="KW-1185">Reference proteome</keyword>
<proteinExistence type="inferred from homology"/>
<dbReference type="Pfam" id="PF02545">
    <property type="entry name" value="Maf"/>
    <property type="match status" value="1"/>
</dbReference>
<dbReference type="SUPFAM" id="SSF52972">
    <property type="entry name" value="ITPase-like"/>
    <property type="match status" value="1"/>
</dbReference>
<dbReference type="EC" id="3.6.1.9" evidence="3"/>
<dbReference type="GO" id="GO:0047429">
    <property type="term" value="F:nucleoside triphosphate diphosphatase activity"/>
    <property type="evidence" value="ECO:0007669"/>
    <property type="project" value="UniProtKB-EC"/>
</dbReference>
<name>K6VJ58_9MICO</name>
<comment type="caution">
    <text evidence="4">The sequence shown here is derived from an EMBL/GenBank/DDBJ whole genome shotgun (WGS) entry which is preliminary data.</text>
</comment>
<dbReference type="GO" id="GO:0009117">
    <property type="term" value="P:nucleotide metabolic process"/>
    <property type="evidence" value="ECO:0007669"/>
    <property type="project" value="UniProtKB-KW"/>
</dbReference>
<dbReference type="Proteomes" id="UP000008495">
    <property type="component" value="Unassembled WGS sequence"/>
</dbReference>
<comment type="similarity">
    <text evidence="3">Belongs to the Maf family.</text>
</comment>
<dbReference type="CDD" id="cd00555">
    <property type="entry name" value="Maf"/>
    <property type="match status" value="1"/>
</dbReference>
<dbReference type="Gene3D" id="3.90.950.10">
    <property type="match status" value="1"/>
</dbReference>
<feature type="active site" description="Proton acceptor" evidence="3">
    <location>
        <position position="82"/>
    </location>
</feature>
<dbReference type="InterPro" id="IPR003697">
    <property type="entry name" value="Maf-like"/>
</dbReference>
<dbReference type="PIRSF" id="PIRSF006305">
    <property type="entry name" value="Maf"/>
    <property type="match status" value="1"/>
</dbReference>
<keyword evidence="3" id="KW-0546">Nucleotide metabolism</keyword>
<dbReference type="NCBIfam" id="TIGR00172">
    <property type="entry name" value="maf"/>
    <property type="match status" value="1"/>
</dbReference>
<sequence length="224" mass="22983">MTLVLASASPARAATLRAAGVTARVVVSAVDEDAVLARAEEVHGSLEPADAALVLARAKCEEVAARLDVEGGDVDLVVLGCDSLFEVDGRAYGKPVSAEDAVARWRAMSGNTGQLHTGHWLIDLRDEEAGGTGATLGCTVTTEVSFARVGDAEIEAYVATGEPLACAGAFTVDGLGGAFVTGVRGDHHNVVGLSLPELRVLLAEIGIPWPALWSSTQTADVLPG</sequence>
<comment type="catalytic activity">
    <reaction evidence="3">
        <text>a ribonucleoside 5'-triphosphate + H2O = a ribonucleoside 5'-phosphate + diphosphate + H(+)</text>
        <dbReference type="Rhea" id="RHEA:23996"/>
        <dbReference type="ChEBI" id="CHEBI:15377"/>
        <dbReference type="ChEBI" id="CHEBI:15378"/>
        <dbReference type="ChEBI" id="CHEBI:33019"/>
        <dbReference type="ChEBI" id="CHEBI:58043"/>
        <dbReference type="ChEBI" id="CHEBI:61557"/>
        <dbReference type="EC" id="3.6.1.9"/>
    </reaction>
</comment>
<evidence type="ECO:0000256" key="1">
    <source>
        <dbReference type="ARBA" id="ARBA00001968"/>
    </source>
</evidence>
<evidence type="ECO:0000256" key="2">
    <source>
        <dbReference type="ARBA" id="ARBA00022801"/>
    </source>
</evidence>
<keyword evidence="3" id="KW-0963">Cytoplasm</keyword>
<dbReference type="STRING" id="100225.SAMN05421595_1902"/>
<reference evidence="4 5" key="1">
    <citation type="submission" date="2012-08" db="EMBL/GenBank/DDBJ databases">
        <title>Whole genome shotgun sequence of Austwickia chelonae NBRC 105200.</title>
        <authorList>
            <person name="Yoshida I."/>
            <person name="Hosoyama A."/>
            <person name="Tsuchikane K."/>
            <person name="Katsumata H."/>
            <person name="Ando Y."/>
            <person name="Ohji S."/>
            <person name="Hamada M."/>
            <person name="Tamura T."/>
            <person name="Yamazoe A."/>
            <person name="Yamazaki S."/>
            <person name="Fujita N."/>
        </authorList>
    </citation>
    <scope>NUCLEOTIDE SEQUENCE [LARGE SCALE GENOMIC DNA]</scope>
    <source>
        <strain evidence="4 5">NBRC 105200</strain>
    </source>
</reference>
<dbReference type="EMBL" id="BAGZ01000002">
    <property type="protein sequence ID" value="GAB76769.1"/>
    <property type="molecule type" value="Genomic_DNA"/>
</dbReference>
<comment type="subcellular location">
    <subcellularLocation>
        <location evidence="3">Cytoplasm</location>
    </subcellularLocation>
</comment>
<dbReference type="GO" id="GO:0005737">
    <property type="term" value="C:cytoplasm"/>
    <property type="evidence" value="ECO:0007669"/>
    <property type="project" value="UniProtKB-SubCell"/>
</dbReference>
<organism evidence="4 5">
    <name type="scientific">Austwickia chelonae NBRC 105200</name>
    <dbReference type="NCBI Taxonomy" id="1184607"/>
    <lineage>
        <taxon>Bacteria</taxon>
        <taxon>Bacillati</taxon>
        <taxon>Actinomycetota</taxon>
        <taxon>Actinomycetes</taxon>
        <taxon>Micrococcales</taxon>
        <taxon>Dermatophilaceae</taxon>
        <taxon>Austwickia</taxon>
    </lineage>
</organism>
<keyword evidence="2 3" id="KW-0378">Hydrolase</keyword>
<comment type="function">
    <text evidence="3">Nucleoside triphosphate pyrophosphatase. May have a dual role in cell division arrest and in preventing the incorporation of modified nucleotides into cellular nucleic acids.</text>
</comment>
<evidence type="ECO:0000313" key="4">
    <source>
        <dbReference type="EMBL" id="GAB76769.1"/>
    </source>
</evidence>
<dbReference type="PANTHER" id="PTHR43213">
    <property type="entry name" value="BIFUNCTIONAL DTTP/UTP PYROPHOSPHATASE/METHYLTRANSFERASE PROTEIN-RELATED"/>
    <property type="match status" value="1"/>
</dbReference>
<dbReference type="eggNOG" id="COG0424">
    <property type="taxonomic scope" value="Bacteria"/>
</dbReference>
<dbReference type="AlphaFoldDB" id="K6VJ58"/>
<dbReference type="HAMAP" id="MF_00528">
    <property type="entry name" value="Maf"/>
    <property type="match status" value="1"/>
</dbReference>
<comment type="caution">
    <text evidence="3">Lacks conserved residue(s) required for the propagation of feature annotation.</text>
</comment>
<accession>K6VJ58</accession>
<dbReference type="InterPro" id="IPR029001">
    <property type="entry name" value="ITPase-like_fam"/>
</dbReference>
<comment type="catalytic activity">
    <reaction evidence="3">
        <text>a 2'-deoxyribonucleoside 5'-triphosphate + H2O = a 2'-deoxyribonucleoside 5'-phosphate + diphosphate + H(+)</text>
        <dbReference type="Rhea" id="RHEA:44644"/>
        <dbReference type="ChEBI" id="CHEBI:15377"/>
        <dbReference type="ChEBI" id="CHEBI:15378"/>
        <dbReference type="ChEBI" id="CHEBI:33019"/>
        <dbReference type="ChEBI" id="CHEBI:61560"/>
        <dbReference type="ChEBI" id="CHEBI:65317"/>
        <dbReference type="EC" id="3.6.1.9"/>
    </reaction>
</comment>
<gene>
    <name evidence="4" type="ORF">AUCHE_02_01310</name>
</gene>
<evidence type="ECO:0000313" key="5">
    <source>
        <dbReference type="Proteomes" id="UP000008495"/>
    </source>
</evidence>